<dbReference type="EMBL" id="JBFOLK010000003">
    <property type="protein sequence ID" value="KAL2525759.1"/>
    <property type="molecule type" value="Genomic_DNA"/>
</dbReference>
<comment type="caution">
    <text evidence="2">The sequence shown here is derived from an EMBL/GenBank/DDBJ whole genome shotgun (WGS) entry which is preliminary data.</text>
</comment>
<name>A0ABD1UL39_9LAMI</name>
<dbReference type="AlphaFoldDB" id="A0ABD1UL39"/>
<dbReference type="InterPro" id="IPR000008">
    <property type="entry name" value="C2_dom"/>
</dbReference>
<dbReference type="Gene3D" id="2.60.40.150">
    <property type="entry name" value="C2 domain"/>
    <property type="match status" value="1"/>
</dbReference>
<organism evidence="2 3">
    <name type="scientific">Abeliophyllum distichum</name>
    <dbReference type="NCBI Taxonomy" id="126358"/>
    <lineage>
        <taxon>Eukaryota</taxon>
        <taxon>Viridiplantae</taxon>
        <taxon>Streptophyta</taxon>
        <taxon>Embryophyta</taxon>
        <taxon>Tracheophyta</taxon>
        <taxon>Spermatophyta</taxon>
        <taxon>Magnoliopsida</taxon>
        <taxon>eudicotyledons</taxon>
        <taxon>Gunneridae</taxon>
        <taxon>Pentapetalae</taxon>
        <taxon>asterids</taxon>
        <taxon>lamiids</taxon>
        <taxon>Lamiales</taxon>
        <taxon>Oleaceae</taxon>
        <taxon>Forsythieae</taxon>
        <taxon>Abeliophyllum</taxon>
    </lineage>
</organism>
<evidence type="ECO:0000313" key="3">
    <source>
        <dbReference type="Proteomes" id="UP001604336"/>
    </source>
</evidence>
<dbReference type="SUPFAM" id="SSF49562">
    <property type="entry name" value="C2 domain (Calcium/lipid-binding domain, CaLB)"/>
    <property type="match status" value="1"/>
</dbReference>
<sequence length="171" mass="19049">MFDEKRFAGELKRKGVMVDEEHECYLSLKIFSAEDIDRATMNPNGDMRRYQALIWVRHKDENYVTKIASGLPNPSWDSACIIPLGIYEPYEYFLHVEVYRMCCKSDPGSSSGIALVGKTRIPLPKLGHKICGRFGLVRPDDAAGSSSGSGSDLGCVAEGHIILDMETKIFV</sequence>
<proteinExistence type="predicted"/>
<dbReference type="Pfam" id="PF00168">
    <property type="entry name" value="C2"/>
    <property type="match status" value="1"/>
</dbReference>
<evidence type="ECO:0000313" key="2">
    <source>
        <dbReference type="EMBL" id="KAL2525759.1"/>
    </source>
</evidence>
<accession>A0ABD1UL39</accession>
<dbReference type="InterPro" id="IPR035892">
    <property type="entry name" value="C2_domain_sf"/>
</dbReference>
<gene>
    <name evidence="2" type="ORF">Adt_10813</name>
</gene>
<feature type="domain" description="C2" evidence="1">
    <location>
        <begin position="25"/>
        <end position="125"/>
    </location>
</feature>
<protein>
    <recommendedName>
        <fullName evidence="1">C2 domain-containing protein</fullName>
    </recommendedName>
</protein>
<dbReference type="PANTHER" id="PTHR38365">
    <property type="entry name" value="C2 DOMAIN-CONTAINING PROTEIN-RELATED"/>
    <property type="match status" value="1"/>
</dbReference>
<dbReference type="Proteomes" id="UP001604336">
    <property type="component" value="Unassembled WGS sequence"/>
</dbReference>
<evidence type="ECO:0000259" key="1">
    <source>
        <dbReference type="Pfam" id="PF00168"/>
    </source>
</evidence>
<dbReference type="PANTHER" id="PTHR38365:SF1">
    <property type="entry name" value="C2 DOMAIN-CONTAINING PROTEIN"/>
    <property type="match status" value="1"/>
</dbReference>
<reference evidence="3" key="1">
    <citation type="submission" date="2024-07" db="EMBL/GenBank/DDBJ databases">
        <title>Two chromosome-level genome assemblies of Korean endemic species Abeliophyllum distichum and Forsythia ovata (Oleaceae).</title>
        <authorList>
            <person name="Jang H."/>
        </authorList>
    </citation>
    <scope>NUCLEOTIDE SEQUENCE [LARGE SCALE GENOMIC DNA]</scope>
</reference>
<keyword evidence="3" id="KW-1185">Reference proteome</keyword>